<accession>A0A7X1JEJ6</accession>
<dbReference type="Gene3D" id="3.30.559.30">
    <property type="entry name" value="Nonribosomal peptide synthetase, condensation domain"/>
    <property type="match status" value="1"/>
</dbReference>
<feature type="non-terminal residue" evidence="1">
    <location>
        <position position="1"/>
    </location>
</feature>
<feature type="non-terminal residue" evidence="1">
    <location>
        <position position="71"/>
    </location>
</feature>
<dbReference type="Proteomes" id="UP000584670">
    <property type="component" value="Unassembled WGS sequence"/>
</dbReference>
<keyword evidence="2" id="KW-1185">Reference proteome</keyword>
<comment type="caution">
    <text evidence="1">The sequence shown here is derived from an EMBL/GenBank/DDBJ whole genome shotgun (WGS) entry which is preliminary data.</text>
</comment>
<evidence type="ECO:0008006" key="3">
    <source>
        <dbReference type="Google" id="ProtNLM"/>
    </source>
</evidence>
<proteinExistence type="predicted"/>
<dbReference type="RefSeq" id="WP_186288284.1">
    <property type="nucleotide sequence ID" value="NZ_JACMSF010000210.1"/>
</dbReference>
<gene>
    <name evidence="1" type="ORF">H4N64_44335</name>
</gene>
<organism evidence="1 2">
    <name type="scientific">Streptomyces cupreus</name>
    <dbReference type="NCBI Taxonomy" id="2759956"/>
    <lineage>
        <taxon>Bacteria</taxon>
        <taxon>Bacillati</taxon>
        <taxon>Actinomycetota</taxon>
        <taxon>Actinomycetes</taxon>
        <taxon>Kitasatosporales</taxon>
        <taxon>Streptomycetaceae</taxon>
        <taxon>Streptomyces</taxon>
    </lineage>
</organism>
<sequence>LPHLTIGDINTTYEPTSTGTSRFDLLFNIVEPPDDENGNTGYKGIVEYATDLFDRETIEQLTTRFTTLLRT</sequence>
<name>A0A7X1JEJ6_9ACTN</name>
<evidence type="ECO:0000313" key="1">
    <source>
        <dbReference type="EMBL" id="MBC2908387.1"/>
    </source>
</evidence>
<dbReference type="AlphaFoldDB" id="A0A7X1JEJ6"/>
<dbReference type="SUPFAM" id="SSF52777">
    <property type="entry name" value="CoA-dependent acyltransferases"/>
    <property type="match status" value="1"/>
</dbReference>
<protein>
    <recommendedName>
        <fullName evidence="3">Condensation domain-containing protein</fullName>
    </recommendedName>
</protein>
<evidence type="ECO:0000313" key="2">
    <source>
        <dbReference type="Proteomes" id="UP000584670"/>
    </source>
</evidence>
<dbReference type="EMBL" id="JACMSF010000210">
    <property type="protein sequence ID" value="MBC2908387.1"/>
    <property type="molecule type" value="Genomic_DNA"/>
</dbReference>
<reference evidence="1 2" key="1">
    <citation type="submission" date="2020-08" db="EMBL/GenBank/DDBJ databases">
        <title>Streptomyces sp. PSKA01 genome sequencing and assembly.</title>
        <authorList>
            <person name="Mandal S."/>
            <person name="Maiti P.K."/>
            <person name="Das P."/>
        </authorList>
    </citation>
    <scope>NUCLEOTIDE SEQUENCE [LARGE SCALE GENOMIC DNA]</scope>
    <source>
        <strain evidence="1 2">PSKA01</strain>
    </source>
</reference>